<sequence>MLIGELARRTGVSTRLLRYYEEQGLLQPRRDALGYRSYLDDAPEHVGYIREMLAAGLSTEDIRGLLPCSREHGTWIQSCDKVVDIVESRCSDLDNKIAELERQRELLALKRASIRETLPEEQAAH</sequence>
<name>A0ABX8RKM0_NOCIO</name>
<dbReference type="InterPro" id="IPR000551">
    <property type="entry name" value="MerR-type_HTH_dom"/>
</dbReference>
<organism evidence="3 4">
    <name type="scientific">Nocardia iowensis</name>
    <dbReference type="NCBI Taxonomy" id="204891"/>
    <lineage>
        <taxon>Bacteria</taxon>
        <taxon>Bacillati</taxon>
        <taxon>Actinomycetota</taxon>
        <taxon>Actinomycetes</taxon>
        <taxon>Mycobacteriales</taxon>
        <taxon>Nocardiaceae</taxon>
        <taxon>Nocardia</taxon>
    </lineage>
</organism>
<reference evidence="3 4" key="1">
    <citation type="submission" date="2021-07" db="EMBL/GenBank/DDBJ databases">
        <title>Whole Genome Sequence of Nocardia Iowensis.</title>
        <authorList>
            <person name="Lamm A."/>
            <person name="Collins-Fairclough A.M."/>
            <person name="Bunk B."/>
            <person name="Sproer C."/>
        </authorList>
    </citation>
    <scope>NUCLEOTIDE SEQUENCE [LARGE SCALE GENOMIC DNA]</scope>
    <source>
        <strain evidence="3 4">NRRL 5646</strain>
    </source>
</reference>
<dbReference type="PANTHER" id="PTHR30204">
    <property type="entry name" value="REDOX-CYCLING DRUG-SENSING TRANSCRIPTIONAL ACTIVATOR SOXR"/>
    <property type="match status" value="1"/>
</dbReference>
<evidence type="ECO:0000313" key="3">
    <source>
        <dbReference type="EMBL" id="QXN90183.1"/>
    </source>
</evidence>
<dbReference type="EMBL" id="CP078145">
    <property type="protein sequence ID" value="QXN90183.1"/>
    <property type="molecule type" value="Genomic_DNA"/>
</dbReference>
<dbReference type="InterPro" id="IPR047057">
    <property type="entry name" value="MerR_fam"/>
</dbReference>
<feature type="coiled-coil region" evidence="1">
    <location>
        <begin position="83"/>
        <end position="117"/>
    </location>
</feature>
<evidence type="ECO:0000259" key="2">
    <source>
        <dbReference type="PROSITE" id="PS50937"/>
    </source>
</evidence>
<gene>
    <name evidence="3" type="ORF">KV110_32900</name>
</gene>
<protein>
    <submittedName>
        <fullName evidence="3">MerR family transcriptional regulator</fullName>
    </submittedName>
</protein>
<evidence type="ECO:0000313" key="4">
    <source>
        <dbReference type="Proteomes" id="UP000694257"/>
    </source>
</evidence>
<feature type="domain" description="HTH merR-type" evidence="2">
    <location>
        <begin position="1"/>
        <end position="68"/>
    </location>
</feature>
<dbReference type="PANTHER" id="PTHR30204:SF97">
    <property type="entry name" value="MERR FAMILY REGULATORY PROTEIN"/>
    <property type="match status" value="1"/>
</dbReference>
<dbReference type="SMART" id="SM00422">
    <property type="entry name" value="HTH_MERR"/>
    <property type="match status" value="1"/>
</dbReference>
<proteinExistence type="predicted"/>
<keyword evidence="4" id="KW-1185">Reference proteome</keyword>
<dbReference type="RefSeq" id="WP_218471055.1">
    <property type="nucleotide sequence ID" value="NZ_BAABJN010000006.1"/>
</dbReference>
<dbReference type="Proteomes" id="UP000694257">
    <property type="component" value="Chromosome"/>
</dbReference>
<dbReference type="Pfam" id="PF13411">
    <property type="entry name" value="MerR_1"/>
    <property type="match status" value="1"/>
</dbReference>
<dbReference type="PROSITE" id="PS50937">
    <property type="entry name" value="HTH_MERR_2"/>
    <property type="match status" value="1"/>
</dbReference>
<evidence type="ECO:0000256" key="1">
    <source>
        <dbReference type="SAM" id="Coils"/>
    </source>
</evidence>
<keyword evidence="1" id="KW-0175">Coiled coil</keyword>
<dbReference type="PROSITE" id="PS00552">
    <property type="entry name" value="HTH_MERR_1"/>
    <property type="match status" value="1"/>
</dbReference>
<accession>A0ABX8RKM0</accession>